<comment type="caution">
    <text evidence="2">The sequence shown here is derived from an EMBL/GenBank/DDBJ whole genome shotgun (WGS) entry which is preliminary data.</text>
</comment>
<dbReference type="InterPro" id="IPR051384">
    <property type="entry name" value="Mth_GPCR"/>
</dbReference>
<evidence type="ECO:0000256" key="1">
    <source>
        <dbReference type="SAM" id="Phobius"/>
    </source>
</evidence>
<keyword evidence="1" id="KW-1133">Transmembrane helix</keyword>
<proteinExistence type="predicted"/>
<evidence type="ECO:0000313" key="3">
    <source>
        <dbReference type="Proteomes" id="UP001162156"/>
    </source>
</evidence>
<dbReference type="GO" id="GO:0005886">
    <property type="term" value="C:plasma membrane"/>
    <property type="evidence" value="ECO:0007669"/>
    <property type="project" value="TreeGrafter"/>
</dbReference>
<keyword evidence="1" id="KW-0472">Membrane</keyword>
<protein>
    <recommendedName>
        <fullName evidence="4">G-protein coupled receptors family 1 profile domain-containing protein</fullName>
    </recommendedName>
</protein>
<feature type="transmembrane region" description="Helical" evidence="1">
    <location>
        <begin position="23"/>
        <end position="44"/>
    </location>
</feature>
<accession>A0AAV8WNE6</accession>
<dbReference type="PANTHER" id="PTHR47154">
    <property type="entry name" value="G-PROTEIN COUPLED RECEPTOR MTH-RELATED"/>
    <property type="match status" value="1"/>
</dbReference>
<dbReference type="AlphaFoldDB" id="A0AAV8WNE6"/>
<dbReference type="GO" id="GO:0008528">
    <property type="term" value="F:G protein-coupled peptide receptor activity"/>
    <property type="evidence" value="ECO:0007669"/>
    <property type="project" value="TreeGrafter"/>
</dbReference>
<evidence type="ECO:0008006" key="4">
    <source>
        <dbReference type="Google" id="ProtNLM"/>
    </source>
</evidence>
<reference evidence="2" key="1">
    <citation type="journal article" date="2023" name="Insect Mol. Biol.">
        <title>Genome sequencing provides insights into the evolution of gene families encoding plant cell wall-degrading enzymes in longhorned beetles.</title>
        <authorList>
            <person name="Shin N.R."/>
            <person name="Okamura Y."/>
            <person name="Kirsch R."/>
            <person name="Pauchet Y."/>
        </authorList>
    </citation>
    <scope>NUCLEOTIDE SEQUENCE</scope>
    <source>
        <strain evidence="2">RBIC_L_NR</strain>
    </source>
</reference>
<name>A0AAV8WNE6_9CUCU</name>
<evidence type="ECO:0000313" key="2">
    <source>
        <dbReference type="EMBL" id="KAJ8927958.1"/>
    </source>
</evidence>
<dbReference type="EMBL" id="JANEYF010005505">
    <property type="protein sequence ID" value="KAJ8927958.1"/>
    <property type="molecule type" value="Genomic_DNA"/>
</dbReference>
<dbReference type="Proteomes" id="UP001162156">
    <property type="component" value="Unassembled WGS sequence"/>
</dbReference>
<keyword evidence="1" id="KW-0812">Transmembrane</keyword>
<sequence>MYIGSNNGKEGYSRKISAEKKRFIYYCIYACGLPVLHTLIVFLINTYGDQNASYYPGVGVHKCYLDGRNIINIIITCAL</sequence>
<keyword evidence="3" id="KW-1185">Reference proteome</keyword>
<dbReference type="PANTHER" id="PTHR47154:SF2">
    <property type="entry name" value="G-PROTEIN COUPLED RECEPTOR MTH-RELATED"/>
    <property type="match status" value="1"/>
</dbReference>
<dbReference type="Gene3D" id="1.20.1070.10">
    <property type="entry name" value="Rhodopsin 7-helix transmembrane proteins"/>
    <property type="match status" value="1"/>
</dbReference>
<organism evidence="2 3">
    <name type="scientific">Rhamnusium bicolor</name>
    <dbReference type="NCBI Taxonomy" id="1586634"/>
    <lineage>
        <taxon>Eukaryota</taxon>
        <taxon>Metazoa</taxon>
        <taxon>Ecdysozoa</taxon>
        <taxon>Arthropoda</taxon>
        <taxon>Hexapoda</taxon>
        <taxon>Insecta</taxon>
        <taxon>Pterygota</taxon>
        <taxon>Neoptera</taxon>
        <taxon>Endopterygota</taxon>
        <taxon>Coleoptera</taxon>
        <taxon>Polyphaga</taxon>
        <taxon>Cucujiformia</taxon>
        <taxon>Chrysomeloidea</taxon>
        <taxon>Cerambycidae</taxon>
        <taxon>Lepturinae</taxon>
        <taxon>Rhagiini</taxon>
        <taxon>Rhamnusium</taxon>
    </lineage>
</organism>
<gene>
    <name evidence="2" type="ORF">NQ314_019591</name>
</gene>